<feature type="transmembrane region" description="Helical" evidence="1">
    <location>
        <begin position="125"/>
        <end position="146"/>
    </location>
</feature>
<feature type="transmembrane region" description="Helical" evidence="1">
    <location>
        <begin position="86"/>
        <end position="113"/>
    </location>
</feature>
<dbReference type="RefSeq" id="WP_350242963.1">
    <property type="nucleotide sequence ID" value="NZ_CP158299.1"/>
</dbReference>
<keyword evidence="1" id="KW-0812">Transmembrane</keyword>
<dbReference type="AlphaFoldDB" id="A0AAU7UA27"/>
<dbReference type="KEGG" id="dsc:ABOD76_15985"/>
<evidence type="ECO:0000256" key="1">
    <source>
        <dbReference type="SAM" id="Phobius"/>
    </source>
</evidence>
<protein>
    <submittedName>
        <fullName evidence="2">Uncharacterized protein</fullName>
    </submittedName>
</protein>
<evidence type="ECO:0000313" key="2">
    <source>
        <dbReference type="EMBL" id="XBV84926.1"/>
    </source>
</evidence>
<dbReference type="EMBL" id="CP158299">
    <property type="protein sequence ID" value="XBV84926.1"/>
    <property type="molecule type" value="Genomic_DNA"/>
</dbReference>
<reference evidence="2" key="1">
    <citation type="submission" date="2024-06" db="EMBL/GenBank/DDBJ databases">
        <title>Draft Genome Sequence of Deinococcus sonorensis Type Strain KR-87, a Biofilm Producing Representative of the Genus Deinococcus.</title>
        <authorList>
            <person name="Boren L.S."/>
            <person name="Grosso R.A."/>
            <person name="Hugenberg-Cox A.N."/>
            <person name="Hill J.T.E."/>
            <person name="Albert C.M."/>
            <person name="Tuohy J.M."/>
        </authorList>
    </citation>
    <scope>NUCLEOTIDE SEQUENCE</scope>
    <source>
        <strain evidence="2">KR-87</strain>
    </source>
</reference>
<keyword evidence="1" id="KW-1133">Transmembrane helix</keyword>
<feature type="transmembrane region" description="Helical" evidence="1">
    <location>
        <begin position="153"/>
        <end position="172"/>
    </location>
</feature>
<proteinExistence type="predicted"/>
<organism evidence="2">
    <name type="scientific">Deinococcus sonorensis KR-87</name>
    <dbReference type="NCBI Taxonomy" id="694439"/>
    <lineage>
        <taxon>Bacteria</taxon>
        <taxon>Thermotogati</taxon>
        <taxon>Deinococcota</taxon>
        <taxon>Deinococci</taxon>
        <taxon>Deinococcales</taxon>
        <taxon>Deinococcaceae</taxon>
        <taxon>Deinococcus</taxon>
    </lineage>
</organism>
<accession>A0AAU7UA27</accession>
<gene>
    <name evidence="2" type="ORF">ABOD76_15985</name>
</gene>
<name>A0AAU7UA27_9DEIO</name>
<feature type="transmembrane region" description="Helical" evidence="1">
    <location>
        <begin position="43"/>
        <end position="65"/>
    </location>
</feature>
<keyword evidence="1" id="KW-0472">Membrane</keyword>
<sequence>MTLLRLFARQVTARVLPLALTAALMVGAAALLARQAPQAQLLTWGLLLIGLVPLLTWLLGGLSAFGRGVGGRLPTSGHRWAWSAYLRLLLEILLLSGVWVAILLTFGVGVLPLGNLGTSGSGGQALGLMLLAALVGPPATSIAGGAIGRSSRLGFSGGVLAFLLLSGVWWVLSSRLPGGVALSVPLQGFPAEYCPARCVLRANGAALALQPCWALVMLWLAGHSLSRATRPPLRSLPVDFPAGVQDTGPQHRT</sequence>